<dbReference type="Gene3D" id="3.40.50.300">
    <property type="entry name" value="P-loop containing nucleotide triphosphate hydrolases"/>
    <property type="match status" value="1"/>
</dbReference>
<organism evidence="1 2">
    <name type="scientific">Penicillium brevicompactum</name>
    <dbReference type="NCBI Taxonomy" id="5074"/>
    <lineage>
        <taxon>Eukaryota</taxon>
        <taxon>Fungi</taxon>
        <taxon>Dikarya</taxon>
        <taxon>Ascomycota</taxon>
        <taxon>Pezizomycotina</taxon>
        <taxon>Eurotiomycetes</taxon>
        <taxon>Eurotiomycetidae</taxon>
        <taxon>Eurotiales</taxon>
        <taxon>Aspergillaceae</taxon>
        <taxon>Penicillium</taxon>
    </lineage>
</organism>
<dbReference type="GO" id="GO:0005657">
    <property type="term" value="C:replication fork"/>
    <property type="evidence" value="ECO:0007669"/>
    <property type="project" value="InterPro"/>
</dbReference>
<dbReference type="GO" id="GO:0000400">
    <property type="term" value="F:four-way junction DNA binding"/>
    <property type="evidence" value="ECO:0007669"/>
    <property type="project" value="TreeGrafter"/>
</dbReference>
<reference evidence="1" key="2">
    <citation type="journal article" date="2023" name="IMA Fungus">
        <title>Comparative genomic study of the Penicillium genus elucidates a diverse pangenome and 15 lateral gene transfer events.</title>
        <authorList>
            <person name="Petersen C."/>
            <person name="Sorensen T."/>
            <person name="Nielsen M.R."/>
            <person name="Sondergaard T.E."/>
            <person name="Sorensen J.L."/>
            <person name="Fitzpatrick D.A."/>
            <person name="Frisvad J.C."/>
            <person name="Nielsen K.L."/>
        </authorList>
    </citation>
    <scope>NUCLEOTIDE SEQUENCE</scope>
    <source>
        <strain evidence="1">IBT 35673</strain>
    </source>
</reference>
<dbReference type="SUPFAM" id="SSF52540">
    <property type="entry name" value="P-loop containing nucleoside triphosphate hydrolases"/>
    <property type="match status" value="1"/>
</dbReference>
<dbReference type="GO" id="GO:0005815">
    <property type="term" value="C:microtubule organizing center"/>
    <property type="evidence" value="ECO:0007669"/>
    <property type="project" value="TreeGrafter"/>
</dbReference>
<accession>A0A9W9QA36</accession>
<dbReference type="AlphaFoldDB" id="A0A9W9QA36"/>
<dbReference type="EMBL" id="JAPZBQ010000005">
    <property type="protein sequence ID" value="KAJ5328178.1"/>
    <property type="molecule type" value="Genomic_DNA"/>
</dbReference>
<sequence length="444" mass="49300">MAANLGESALANVHQEGLNELLSELASCYPGHEDNAQSFGVPELDALLEIFAPKASQYQDRRASDQDQLRDYQAAAYEEMLMEGSPHPEDAHGLNIMDAAEDLDPANTLFSDPEGTQNRPPPILEISSSLSSSGKSQMLYYLTAHAILPREYGTIAIGGREAAVIFIDTDDRFDAERLRVVARGIIQQRLSNLPSNFGEQSAGCPTDHDIEALLVSSLQHVHVFCPQSSSALLATLHSLDSYLFDLSRHRSASRPLQMITIDSTTAFIWQDRLRDEVARTEEIGRSREEIDSEREQKRRFSLPVLYDELATQLKRLQSRFHCSIVYTSVVSGGRPAADLYESESRFSTLKPALPAPWGTLPTLRLIFHRPTVRPFPPSMAPQAAVKEAPSRQDAVQQGKISGWVNEWGRDGWPRRIMEAIEASNGGGFSFFVRESGVEFNSPTD</sequence>
<dbReference type="GO" id="GO:0042148">
    <property type="term" value="P:DNA strand invasion"/>
    <property type="evidence" value="ECO:0007669"/>
    <property type="project" value="TreeGrafter"/>
</dbReference>
<evidence type="ECO:0000313" key="2">
    <source>
        <dbReference type="Proteomes" id="UP001147695"/>
    </source>
</evidence>
<name>A0A9W9QA36_PENBR</name>
<dbReference type="InterPro" id="IPR027417">
    <property type="entry name" value="P-loop_NTPase"/>
</dbReference>
<dbReference type="Proteomes" id="UP001147695">
    <property type="component" value="Unassembled WGS sequence"/>
</dbReference>
<protein>
    <recommendedName>
        <fullName evidence="3">DNA recombination and repair protein Rad51-like C-terminal domain-containing protein</fullName>
    </recommendedName>
</protein>
<reference evidence="1" key="1">
    <citation type="submission" date="2022-12" db="EMBL/GenBank/DDBJ databases">
        <authorList>
            <person name="Petersen C."/>
        </authorList>
    </citation>
    <scope>NUCLEOTIDE SEQUENCE</scope>
    <source>
        <strain evidence="1">IBT 35673</strain>
    </source>
</reference>
<dbReference type="GO" id="GO:0033063">
    <property type="term" value="C:Rad51B-Rad51C-Rad51D-XRCC2 complex"/>
    <property type="evidence" value="ECO:0007669"/>
    <property type="project" value="InterPro"/>
</dbReference>
<dbReference type="InterPro" id="IPR030547">
    <property type="entry name" value="XRCC2"/>
</dbReference>
<proteinExistence type="predicted"/>
<evidence type="ECO:0000313" key="1">
    <source>
        <dbReference type="EMBL" id="KAJ5328178.1"/>
    </source>
</evidence>
<evidence type="ECO:0008006" key="3">
    <source>
        <dbReference type="Google" id="ProtNLM"/>
    </source>
</evidence>
<dbReference type="PANTHER" id="PTHR46644">
    <property type="entry name" value="DNA REPAIR PROTEIN XRCC2"/>
    <property type="match status" value="1"/>
</dbReference>
<comment type="caution">
    <text evidence="1">The sequence shown here is derived from an EMBL/GenBank/DDBJ whole genome shotgun (WGS) entry which is preliminary data.</text>
</comment>
<dbReference type="PANTHER" id="PTHR46644:SF2">
    <property type="entry name" value="DNA REPAIR PROTEIN XRCC2"/>
    <property type="match status" value="1"/>
</dbReference>
<dbReference type="CDD" id="cd19490">
    <property type="entry name" value="XRCC2"/>
    <property type="match status" value="1"/>
</dbReference>
<dbReference type="GO" id="GO:0000724">
    <property type="term" value="P:double-strand break repair via homologous recombination"/>
    <property type="evidence" value="ECO:0007669"/>
    <property type="project" value="InterPro"/>
</dbReference>
<gene>
    <name evidence="1" type="ORF">N7452_008568</name>
</gene>